<evidence type="ECO:0000259" key="2">
    <source>
        <dbReference type="Pfam" id="PF03364"/>
    </source>
</evidence>
<dbReference type="RefSeq" id="WP_254750958.1">
    <property type="nucleotide sequence ID" value="NZ_JANCLV010000008.1"/>
</dbReference>
<dbReference type="EMBL" id="JANCLV010000008">
    <property type="protein sequence ID" value="MCP9000722.1"/>
    <property type="molecule type" value="Genomic_DNA"/>
</dbReference>
<dbReference type="InterPro" id="IPR023393">
    <property type="entry name" value="START-like_dom_sf"/>
</dbReference>
<organism evidence="3 4">
    <name type="scientific">Pseudarthrobacter humi</name>
    <dbReference type="NCBI Taxonomy" id="2952523"/>
    <lineage>
        <taxon>Bacteria</taxon>
        <taxon>Bacillati</taxon>
        <taxon>Actinomycetota</taxon>
        <taxon>Actinomycetes</taxon>
        <taxon>Micrococcales</taxon>
        <taxon>Micrococcaceae</taxon>
        <taxon>Pseudarthrobacter</taxon>
    </lineage>
</organism>
<dbReference type="Pfam" id="PF03364">
    <property type="entry name" value="Polyketide_cyc"/>
    <property type="match status" value="1"/>
</dbReference>
<dbReference type="PANTHER" id="PTHR33824">
    <property type="entry name" value="POLYKETIDE CYCLASE/DEHYDRASE AND LIPID TRANSPORT SUPERFAMILY PROTEIN"/>
    <property type="match status" value="1"/>
</dbReference>
<evidence type="ECO:0000313" key="4">
    <source>
        <dbReference type="Proteomes" id="UP001524318"/>
    </source>
</evidence>
<gene>
    <name evidence="3" type="ORF">NFC73_13425</name>
</gene>
<name>A0ABT1LQH0_9MICC</name>
<dbReference type="PANTHER" id="PTHR33824:SF7">
    <property type="entry name" value="POLYKETIDE CYCLASE_DEHYDRASE AND LIPID TRANSPORT SUPERFAMILY PROTEIN"/>
    <property type="match status" value="1"/>
</dbReference>
<evidence type="ECO:0000313" key="3">
    <source>
        <dbReference type="EMBL" id="MCP9000722.1"/>
    </source>
</evidence>
<accession>A0ABT1LQH0</accession>
<dbReference type="InterPro" id="IPR047137">
    <property type="entry name" value="ORF3"/>
</dbReference>
<dbReference type="Proteomes" id="UP001524318">
    <property type="component" value="Unassembled WGS sequence"/>
</dbReference>
<dbReference type="CDD" id="cd07817">
    <property type="entry name" value="SRPBCC_8"/>
    <property type="match status" value="1"/>
</dbReference>
<keyword evidence="4" id="KW-1185">Reference proteome</keyword>
<protein>
    <submittedName>
        <fullName evidence="3">SRPBCC family protein</fullName>
    </submittedName>
</protein>
<dbReference type="SUPFAM" id="SSF55961">
    <property type="entry name" value="Bet v1-like"/>
    <property type="match status" value="1"/>
</dbReference>
<feature type="domain" description="Coenzyme Q-binding protein COQ10 START" evidence="2">
    <location>
        <begin position="11"/>
        <end position="130"/>
    </location>
</feature>
<feature type="region of interest" description="Disordered" evidence="1">
    <location>
        <begin position="141"/>
        <end position="213"/>
    </location>
</feature>
<evidence type="ECO:0000256" key="1">
    <source>
        <dbReference type="SAM" id="MobiDB-lite"/>
    </source>
</evidence>
<dbReference type="InterPro" id="IPR005031">
    <property type="entry name" value="COQ10_START"/>
</dbReference>
<dbReference type="Gene3D" id="3.30.530.20">
    <property type="match status" value="1"/>
</dbReference>
<proteinExistence type="predicted"/>
<sequence>MSSKVEKRIVVDVPVSTAYNQWTQFEDFPQFMGGVESVTQLSADRLKWVAHIAGVRRQWEATIVEQIPDRRIEWASTEGATNAGAVEFSDAGGSKTELSLTLEYQPEGMVEKVGDLLHVVARQAEHDLKKFKEFIEHEGHATGAWRESVPKGEPSAYNRYTHPFDQTGGLVDLEGESDGSAEGEIRSAAQRKVRKPNDDDGTLPPLGGTLGDR</sequence>
<reference evidence="3 4" key="1">
    <citation type="submission" date="2022-06" db="EMBL/GenBank/DDBJ databases">
        <title>Pseudarthrobacter sp. strain RMG13 Genome sequencing and assembly.</title>
        <authorList>
            <person name="Kim I."/>
        </authorList>
    </citation>
    <scope>NUCLEOTIDE SEQUENCE [LARGE SCALE GENOMIC DNA]</scope>
    <source>
        <strain evidence="3 4">RMG13</strain>
    </source>
</reference>
<comment type="caution">
    <text evidence="3">The sequence shown here is derived from an EMBL/GenBank/DDBJ whole genome shotgun (WGS) entry which is preliminary data.</text>
</comment>